<evidence type="ECO:0000313" key="2">
    <source>
        <dbReference type="EMBL" id="MDO6120139.1"/>
    </source>
</evidence>
<dbReference type="Gene3D" id="2.60.120.1140">
    <property type="entry name" value="Protein of unknown function DUF192"/>
    <property type="match status" value="1"/>
</dbReference>
<evidence type="ECO:0000313" key="3">
    <source>
        <dbReference type="Proteomes" id="UP001177080"/>
    </source>
</evidence>
<name>A0ABT8X9M9_9HYPH</name>
<dbReference type="EMBL" id="WHSC02000001">
    <property type="protein sequence ID" value="MDO6120139.1"/>
    <property type="molecule type" value="Genomic_DNA"/>
</dbReference>
<evidence type="ECO:0000256" key="1">
    <source>
        <dbReference type="SAM" id="SignalP"/>
    </source>
</evidence>
<reference evidence="2" key="1">
    <citation type="submission" date="2022-04" db="EMBL/GenBank/DDBJ databases">
        <title>Shinella lacus sp. nov., a novel member of the genus Shinella from water.</title>
        <authorList>
            <person name="Deng Y."/>
        </authorList>
    </citation>
    <scope>NUCLEOTIDE SEQUENCE</scope>
    <source>
        <strain evidence="2">JCM 31239</strain>
    </source>
</reference>
<sequence length="165" mass="18531">MRHSARNFGFARLVSALLALFLCLSLPAFAQEKFDIQPLTIVTKDGKSHAFAVELAVTPRQREQGLMNRQEMADDKGMLFAFGETRQVFMWMKNTYIPLDMLFIGKDGKVRAIKENAEPLSEAIIDSQGPIDYVLELTGGTVKRLGIRSGNRVQNELIDSLRKAK</sequence>
<keyword evidence="3" id="KW-1185">Reference proteome</keyword>
<keyword evidence="1" id="KW-0732">Signal</keyword>
<proteinExistence type="predicted"/>
<dbReference type="PANTHER" id="PTHR37953">
    <property type="entry name" value="UPF0127 PROTEIN MJ1496"/>
    <property type="match status" value="1"/>
</dbReference>
<feature type="chain" id="PRO_5045841876" evidence="1">
    <location>
        <begin position="31"/>
        <end position="165"/>
    </location>
</feature>
<feature type="signal peptide" evidence="1">
    <location>
        <begin position="1"/>
        <end position="30"/>
    </location>
</feature>
<dbReference type="InterPro" id="IPR038695">
    <property type="entry name" value="Saro_0823-like_sf"/>
</dbReference>
<comment type="caution">
    <text evidence="2">The sequence shown here is derived from an EMBL/GenBank/DDBJ whole genome shotgun (WGS) entry which is preliminary data.</text>
</comment>
<dbReference type="RefSeq" id="WP_244758966.1">
    <property type="nucleotide sequence ID" value="NZ_JALJCJ010000001.1"/>
</dbReference>
<dbReference type="Pfam" id="PF02643">
    <property type="entry name" value="DUF192"/>
    <property type="match status" value="1"/>
</dbReference>
<accession>A0ABT8X9M9</accession>
<dbReference type="PANTHER" id="PTHR37953:SF1">
    <property type="entry name" value="UPF0127 PROTEIN MJ1496"/>
    <property type="match status" value="1"/>
</dbReference>
<dbReference type="InterPro" id="IPR003795">
    <property type="entry name" value="DUF192"/>
</dbReference>
<gene>
    <name evidence="2" type="ORF">GB928_002965</name>
</gene>
<dbReference type="Proteomes" id="UP001177080">
    <property type="component" value="Unassembled WGS sequence"/>
</dbReference>
<protein>
    <submittedName>
        <fullName evidence="2">DUF192 domain-containing protein</fullName>
    </submittedName>
</protein>
<organism evidence="2 3">
    <name type="scientific">Shinella curvata</name>
    <dbReference type="NCBI Taxonomy" id="1817964"/>
    <lineage>
        <taxon>Bacteria</taxon>
        <taxon>Pseudomonadati</taxon>
        <taxon>Pseudomonadota</taxon>
        <taxon>Alphaproteobacteria</taxon>
        <taxon>Hyphomicrobiales</taxon>
        <taxon>Rhizobiaceae</taxon>
        <taxon>Shinella</taxon>
    </lineage>
</organism>